<dbReference type="EMBL" id="LGRX02035735">
    <property type="protein sequence ID" value="KAK3233369.1"/>
    <property type="molecule type" value="Genomic_DNA"/>
</dbReference>
<feature type="compositionally biased region" description="Polar residues" evidence="1">
    <location>
        <begin position="400"/>
        <end position="411"/>
    </location>
</feature>
<feature type="compositionally biased region" description="Gly residues" evidence="1">
    <location>
        <begin position="172"/>
        <end position="196"/>
    </location>
</feature>
<feature type="region of interest" description="Disordered" evidence="1">
    <location>
        <begin position="241"/>
        <end position="285"/>
    </location>
</feature>
<accession>A0AAE0BCD6</accession>
<evidence type="ECO:0000256" key="1">
    <source>
        <dbReference type="SAM" id="MobiDB-lite"/>
    </source>
</evidence>
<sequence length="829" mass="93413">METDMPQKYDLYNDKTYDALSKRTNSSMHYAQLVLAPALSYMHDAIAFSEVTLDWCQDEKDPPTVEELSERVFAAHNTFKDVFSLLNNRYTMLQLRASMESDATSHGGAEALRAKLAFIEEKVYAGSDGLVSDSVLTKWLKEFDTTKAKAVMNTHAKASAKVSTFRDRQGGKGKGAAGGGAGKGEGGRGSGKGGKGAEQKGGMARSWREFRGHAVDQQRGKDALGRQGAFAFRSRSVFGRRHPSAAGVDGRRDRAVSQDGRMGTSEEETTCIPSVPGAEAGDKQVASSDGLPLVELALRQVPLQDGDAQEAATARQAERLVLQLRPLGRIPHCGDRPRLPGVHAVRRAGGIIPLRRPSLRLERLVTNIRQGHEGARGVPAFSEIRGGSAGSAEAAKRKQGATTLGSSQTSWRGGREEHQQGARVLPYMDDFLLLLSSRIEALRARELTSRVLVRLGLSRNEKKRQWEPTQLVEHLGLEVDLKAGQFRVTPARLQKIHLQSKALLSEASRQRRWLPARKLAAFTGLCQSVYLAVPPARLYLRELHFVLSTRRGWGAKVKLTRQAWSDIEWWLRLPAQSRWNGRKIWRSPTRAKVHTDASLFAWGGVLNLKHAARGFWSDELRHLHITHLELEAVYKTVLSFLRELTGKVVRLYCVNQAVVAMLSHFTSRNPELMRRMRRVWILLDLNDIELQARYIRSEANEWADRLSRDRDLDDWRLNRKWFQWAEREWHQHTVDRFASELSAQLPRYYAQWHGPGCEGVDSLAFSWLGEVNWVNPPWSLLDEVAHKLREEKRAATVVAPYWPGQMWFQQLEAMAEEVVILTVIQHRDA</sequence>
<dbReference type="Proteomes" id="UP001190700">
    <property type="component" value="Unassembled WGS sequence"/>
</dbReference>
<organism evidence="2 3">
    <name type="scientific">Cymbomonas tetramitiformis</name>
    <dbReference type="NCBI Taxonomy" id="36881"/>
    <lineage>
        <taxon>Eukaryota</taxon>
        <taxon>Viridiplantae</taxon>
        <taxon>Chlorophyta</taxon>
        <taxon>Pyramimonadophyceae</taxon>
        <taxon>Pyramimonadales</taxon>
        <taxon>Pyramimonadaceae</taxon>
        <taxon>Cymbomonas</taxon>
    </lineage>
</organism>
<proteinExistence type="predicted"/>
<name>A0AAE0BCD6_9CHLO</name>
<keyword evidence="3" id="KW-1185">Reference proteome</keyword>
<dbReference type="PANTHER" id="PTHR33050">
    <property type="entry name" value="REVERSE TRANSCRIPTASE DOMAIN-CONTAINING PROTEIN"/>
    <property type="match status" value="1"/>
</dbReference>
<comment type="caution">
    <text evidence="2">The sequence shown here is derived from an EMBL/GenBank/DDBJ whole genome shotgun (WGS) entry which is preliminary data.</text>
</comment>
<feature type="region of interest" description="Disordered" evidence="1">
    <location>
        <begin position="159"/>
        <end position="204"/>
    </location>
</feature>
<feature type="region of interest" description="Disordered" evidence="1">
    <location>
        <begin position="380"/>
        <end position="418"/>
    </location>
</feature>
<dbReference type="InterPro" id="IPR043502">
    <property type="entry name" value="DNA/RNA_pol_sf"/>
</dbReference>
<reference evidence="2 3" key="1">
    <citation type="journal article" date="2015" name="Genome Biol. Evol.">
        <title>Comparative Genomics of a Bacterivorous Green Alga Reveals Evolutionary Causalities and Consequences of Phago-Mixotrophic Mode of Nutrition.</title>
        <authorList>
            <person name="Burns J.A."/>
            <person name="Paasch A."/>
            <person name="Narechania A."/>
            <person name="Kim E."/>
        </authorList>
    </citation>
    <scope>NUCLEOTIDE SEQUENCE [LARGE SCALE GENOMIC DNA]</scope>
    <source>
        <strain evidence="2 3">PLY_AMNH</strain>
    </source>
</reference>
<evidence type="ECO:0000313" key="2">
    <source>
        <dbReference type="EMBL" id="KAK3233369.1"/>
    </source>
</evidence>
<evidence type="ECO:0000313" key="3">
    <source>
        <dbReference type="Proteomes" id="UP001190700"/>
    </source>
</evidence>
<dbReference type="InterPro" id="IPR052055">
    <property type="entry name" value="Hepadnavirus_pol/RT"/>
</dbReference>
<protein>
    <submittedName>
        <fullName evidence="2">Uncharacterized protein</fullName>
    </submittedName>
</protein>
<dbReference type="PANTHER" id="PTHR33050:SF7">
    <property type="entry name" value="RIBONUCLEASE H"/>
    <property type="match status" value="1"/>
</dbReference>
<dbReference type="AlphaFoldDB" id="A0AAE0BCD6"/>
<dbReference type="CDD" id="cd09275">
    <property type="entry name" value="RNase_HI_RT_DIRS1"/>
    <property type="match status" value="1"/>
</dbReference>
<gene>
    <name evidence="2" type="ORF">CYMTET_56327</name>
</gene>
<dbReference type="SUPFAM" id="SSF56672">
    <property type="entry name" value="DNA/RNA polymerases"/>
    <property type="match status" value="1"/>
</dbReference>